<reference evidence="1 2" key="1">
    <citation type="submission" date="2015-07" db="EMBL/GenBank/DDBJ databases">
        <authorList>
            <person name="Ju K.-S."/>
            <person name="Doroghazi J.R."/>
            <person name="Metcalf W.W."/>
        </authorList>
    </citation>
    <scope>NUCLEOTIDE SEQUENCE [LARGE SCALE GENOMIC DNA]</scope>
    <source>
        <strain evidence="1 2">NRRL B-3589</strain>
    </source>
</reference>
<accession>A0ABR5IRL6</accession>
<evidence type="ECO:0000313" key="2">
    <source>
        <dbReference type="Proteomes" id="UP000037020"/>
    </source>
</evidence>
<dbReference type="Proteomes" id="UP000037020">
    <property type="component" value="Unassembled WGS sequence"/>
</dbReference>
<sequence length="69" mass="7369">MATTEEGPRAFDELMALRGGEPPAPGEVTTTGDDPLFVSPFRVGRTLADALAARAVAANDLWELRTGRR</sequence>
<proteinExistence type="predicted"/>
<comment type="caution">
    <text evidence="1">The sequence shown here is derived from an EMBL/GenBank/DDBJ whole genome shotgun (WGS) entry which is preliminary data.</text>
</comment>
<keyword evidence="2" id="KW-1185">Reference proteome</keyword>
<evidence type="ECO:0000313" key="1">
    <source>
        <dbReference type="EMBL" id="KOG47565.1"/>
    </source>
</evidence>
<gene>
    <name evidence="1" type="ORF">ADK38_45850</name>
</gene>
<dbReference type="EMBL" id="LGUT01004524">
    <property type="protein sequence ID" value="KOG47565.1"/>
    <property type="molecule type" value="Genomic_DNA"/>
</dbReference>
<name>A0ABR5IRL6_9ACTN</name>
<organism evidence="1 2">
    <name type="scientific">Streptomyces varsoviensis</name>
    <dbReference type="NCBI Taxonomy" id="67373"/>
    <lineage>
        <taxon>Bacteria</taxon>
        <taxon>Bacillati</taxon>
        <taxon>Actinomycetota</taxon>
        <taxon>Actinomycetes</taxon>
        <taxon>Kitasatosporales</taxon>
        <taxon>Streptomycetaceae</taxon>
        <taxon>Streptomyces</taxon>
    </lineage>
</organism>
<protein>
    <submittedName>
        <fullName evidence="1">Uncharacterized protein</fullName>
    </submittedName>
</protein>
<feature type="non-terminal residue" evidence="1">
    <location>
        <position position="69"/>
    </location>
</feature>